<organism evidence="2 3">
    <name type="scientific">Citrus unshiu</name>
    <name type="common">Satsuma mandarin</name>
    <name type="synonym">Citrus nobilis var. unshiu</name>
    <dbReference type="NCBI Taxonomy" id="55188"/>
    <lineage>
        <taxon>Eukaryota</taxon>
        <taxon>Viridiplantae</taxon>
        <taxon>Streptophyta</taxon>
        <taxon>Embryophyta</taxon>
        <taxon>Tracheophyta</taxon>
        <taxon>Spermatophyta</taxon>
        <taxon>Magnoliopsida</taxon>
        <taxon>eudicotyledons</taxon>
        <taxon>Gunneridae</taxon>
        <taxon>Pentapetalae</taxon>
        <taxon>rosids</taxon>
        <taxon>malvids</taxon>
        <taxon>Sapindales</taxon>
        <taxon>Rutaceae</taxon>
        <taxon>Aurantioideae</taxon>
        <taxon>Citrus</taxon>
    </lineage>
</organism>
<gene>
    <name evidence="2" type="ORF">CUMW_169680</name>
</gene>
<comment type="caution">
    <text evidence="2">The sequence shown here is derived from an EMBL/GenBank/DDBJ whole genome shotgun (WGS) entry which is preliminary data.</text>
</comment>
<feature type="region of interest" description="Disordered" evidence="1">
    <location>
        <begin position="376"/>
        <end position="437"/>
    </location>
</feature>
<feature type="compositionally biased region" description="Basic and acidic residues" evidence="1">
    <location>
        <begin position="512"/>
        <end position="523"/>
    </location>
</feature>
<dbReference type="Proteomes" id="UP000236630">
    <property type="component" value="Unassembled WGS sequence"/>
</dbReference>
<feature type="region of interest" description="Disordered" evidence="1">
    <location>
        <begin position="512"/>
        <end position="554"/>
    </location>
</feature>
<feature type="compositionally biased region" description="Basic and acidic residues" evidence="1">
    <location>
        <begin position="532"/>
        <end position="545"/>
    </location>
</feature>
<evidence type="ECO:0000313" key="3">
    <source>
        <dbReference type="Proteomes" id="UP000236630"/>
    </source>
</evidence>
<reference evidence="2 3" key="1">
    <citation type="journal article" date="2017" name="Front. Genet.">
        <title>Draft sequencing of the heterozygous diploid genome of Satsuma (Citrus unshiu Marc.) using a hybrid assembly approach.</title>
        <authorList>
            <person name="Shimizu T."/>
            <person name="Tanizawa Y."/>
            <person name="Mochizuki T."/>
            <person name="Nagasaki H."/>
            <person name="Yoshioka T."/>
            <person name="Toyoda A."/>
            <person name="Fujiyama A."/>
            <person name="Kaminuma E."/>
            <person name="Nakamura Y."/>
        </authorList>
    </citation>
    <scope>NUCLEOTIDE SEQUENCE [LARGE SCALE GENOMIC DNA]</scope>
    <source>
        <strain evidence="3">cv. Miyagawa wase</strain>
    </source>
</reference>
<evidence type="ECO:0000313" key="2">
    <source>
        <dbReference type="EMBL" id="GAY56154.1"/>
    </source>
</evidence>
<accession>A0A2H5PUZ1</accession>
<dbReference type="PANTHER" id="PTHR36810:SF1">
    <property type="entry name" value="OS05G0232200 PROTEIN"/>
    <property type="match status" value="1"/>
</dbReference>
<proteinExistence type="predicted"/>
<keyword evidence="3" id="KW-1185">Reference proteome</keyword>
<sequence>MPGTILVSVLEFKGLQSSSSMPQQMSIKVSMGKREYQTWEKTEFSFPLTTFRDNLMIALYDAKGNKISYTGVETRLVVEKGLWDDIFSLEGGGHVHLRLQFILTEDERYRIRIMRESALRKKHDELSSSNPTSPESVGSNAEASLFLHQQVSDSIESLLQSKVVAKQAGFDPIYIRRIDQPPVSQGFDVHLTDVNNRGLIEKVGTQTPRDDVSVRAVGSKEASSLSKSSELKVAAKNKLIARKLEEAGSINREKQSPAEKIPSNVRNMINAFESSLSQDIRPYIKPAPAKSQLRKISSEASLTSLSADEFKTEQIKPAALMSGRIKTPFLTGEFQQATMHTRAKEDQLGYVKAFDGYTAHQGTRQFGLSPVDVRTEVKNPDMSDKNSSEGLMRESTGKAATVSGRMVDEHIRRQHPGKLLLNEQQSGGKSSIKESMKGVRQEYSLEVDSKGTSINKLKYKENWKDIHYSSNCPGTWMFPTGSRNLCITAGGKHLIDLMGICHAEVEIHREEKFPAPENVEKSSTRPGCNKGNEVDESSKKARKPELVNSEDNENSRGAVGQVLKVAIMIGFAALVLFTRQRNSWI</sequence>
<dbReference type="PANTHER" id="PTHR36810">
    <property type="entry name" value="BNACNNG47150D PROTEIN"/>
    <property type="match status" value="1"/>
</dbReference>
<name>A0A2H5PUZ1_CITUN</name>
<dbReference type="EMBL" id="BDQV01000132">
    <property type="protein sequence ID" value="GAY56154.1"/>
    <property type="molecule type" value="Genomic_DNA"/>
</dbReference>
<feature type="compositionally biased region" description="Basic and acidic residues" evidence="1">
    <location>
        <begin position="376"/>
        <end position="396"/>
    </location>
</feature>
<dbReference type="AlphaFoldDB" id="A0A2H5PUZ1"/>
<dbReference type="STRING" id="55188.A0A2H5PUZ1"/>
<evidence type="ECO:0000256" key="1">
    <source>
        <dbReference type="SAM" id="MobiDB-lite"/>
    </source>
</evidence>
<protein>
    <submittedName>
        <fullName evidence="2">Uncharacterized protein</fullName>
    </submittedName>
</protein>